<proteinExistence type="inferred from homology"/>
<dbReference type="GO" id="GO:0005739">
    <property type="term" value="C:mitochondrion"/>
    <property type="evidence" value="ECO:0007669"/>
    <property type="project" value="UniProtKB-SubCell"/>
</dbReference>
<name>A0ABD3QIK3_9STRA</name>
<dbReference type="AlphaFoldDB" id="A0ABD3QIK3"/>
<keyword evidence="5" id="KW-0378">Hydrolase</keyword>
<evidence type="ECO:0000256" key="5">
    <source>
        <dbReference type="ARBA" id="ARBA00022801"/>
    </source>
</evidence>
<evidence type="ECO:0000256" key="4">
    <source>
        <dbReference type="ARBA" id="ARBA00022723"/>
    </source>
</evidence>
<evidence type="ECO:0000313" key="13">
    <source>
        <dbReference type="Proteomes" id="UP001530315"/>
    </source>
</evidence>
<evidence type="ECO:0000256" key="1">
    <source>
        <dbReference type="ARBA" id="ARBA00001947"/>
    </source>
</evidence>
<dbReference type="EMBL" id="JALLAZ020000241">
    <property type="protein sequence ID" value="KAL3799664.1"/>
    <property type="molecule type" value="Genomic_DNA"/>
</dbReference>
<evidence type="ECO:0008006" key="14">
    <source>
        <dbReference type="Google" id="ProtNLM"/>
    </source>
</evidence>
<dbReference type="GO" id="GO:0006508">
    <property type="term" value="P:proteolysis"/>
    <property type="evidence" value="ECO:0007669"/>
    <property type="project" value="UniProtKB-KW"/>
</dbReference>
<dbReference type="FunFam" id="3.30.830.10:FF:000001">
    <property type="entry name" value="Mitochondrial-processing peptidase subunit beta, mitochondrial"/>
    <property type="match status" value="1"/>
</dbReference>
<protein>
    <recommendedName>
        <fullName evidence="14">Mitochondrial-processing peptidase subunit beta</fullName>
    </recommendedName>
</protein>
<feature type="domain" description="Peptidase M16 N-terminal" evidence="10">
    <location>
        <begin position="3"/>
        <end position="143"/>
    </location>
</feature>
<evidence type="ECO:0000256" key="7">
    <source>
        <dbReference type="ARBA" id="ARBA00023049"/>
    </source>
</evidence>
<dbReference type="PANTHER" id="PTHR11851">
    <property type="entry name" value="METALLOPROTEASE"/>
    <property type="match status" value="1"/>
</dbReference>
<dbReference type="GO" id="GO:0046872">
    <property type="term" value="F:metal ion binding"/>
    <property type="evidence" value="ECO:0007669"/>
    <property type="project" value="UniProtKB-KW"/>
</dbReference>
<sequence>MPGSHTATVGVWIDAGSRYETCRNNGAAHFLEHMAFKGTPRRTQHNLEIEIENMGGHLNAYTSREQTVYFAKVFDKDVHRAMDILADILLNSKLDANAINRERDVILREMKEVNRHEEELVLDHLHATAYSTSGLGRTILGPEGNICSLTKDDLRTYIDTHYLAPSMVVAGAGGIDHGELCELAHKYFGGVRVELDEEQRRGDAVCLDEGKFVGGDVRIHFESDAMAHVALAYEGSSWTSEYAYPLMLLQTLIGNYDRAAGKNATSSRLCQDVADGEFANSISTFNTCYKDTGLFGMYAVTEREKVADLMACVTHNVARMAECVTDEDVERAKVSLKATMLMGLDGNTNVCEDIGRQLLTYGRRLTPAEIFLRIEELSADDVRAAAHGVFHDKDHAMAAVGGIEGLPSYEWIRNNSY</sequence>
<dbReference type="PANTHER" id="PTHR11851:SF149">
    <property type="entry name" value="GH01077P"/>
    <property type="match status" value="1"/>
</dbReference>
<keyword evidence="4" id="KW-0479">Metal-binding</keyword>
<accession>A0ABD3QIK3</accession>
<dbReference type="Pfam" id="PF05193">
    <property type="entry name" value="Peptidase_M16_C"/>
    <property type="match status" value="1"/>
</dbReference>
<comment type="cofactor">
    <cofactor evidence="1">
        <name>Zn(2+)</name>
        <dbReference type="ChEBI" id="CHEBI:29105"/>
    </cofactor>
</comment>
<comment type="similarity">
    <text evidence="9">Belongs to the peptidase M16 family.</text>
</comment>
<dbReference type="Pfam" id="PF00675">
    <property type="entry name" value="Peptidase_M16"/>
    <property type="match status" value="1"/>
</dbReference>
<dbReference type="InterPro" id="IPR011765">
    <property type="entry name" value="Pept_M16_N"/>
</dbReference>
<dbReference type="Gene3D" id="3.30.830.10">
    <property type="entry name" value="Metalloenzyme, LuxS/M16 peptidase-like"/>
    <property type="match status" value="2"/>
</dbReference>
<keyword evidence="6" id="KW-0862">Zinc</keyword>
<reference evidence="12 13" key="1">
    <citation type="submission" date="2024-10" db="EMBL/GenBank/DDBJ databases">
        <title>Updated reference genomes for cyclostephanoid diatoms.</title>
        <authorList>
            <person name="Roberts W.R."/>
            <person name="Alverson A.J."/>
        </authorList>
    </citation>
    <scope>NUCLEOTIDE SEQUENCE [LARGE SCALE GENOMIC DNA]</scope>
    <source>
        <strain evidence="12 13">AJA276-08</strain>
    </source>
</reference>
<dbReference type="InterPro" id="IPR011249">
    <property type="entry name" value="Metalloenz_LuxS/M16"/>
</dbReference>
<dbReference type="GO" id="GO:0008237">
    <property type="term" value="F:metallopeptidase activity"/>
    <property type="evidence" value="ECO:0007669"/>
    <property type="project" value="UniProtKB-KW"/>
</dbReference>
<keyword evidence="7" id="KW-0482">Metalloprotease</keyword>
<evidence type="ECO:0000256" key="2">
    <source>
        <dbReference type="ARBA" id="ARBA00004173"/>
    </source>
</evidence>
<keyword evidence="8" id="KW-0496">Mitochondrion</keyword>
<dbReference type="InterPro" id="IPR001431">
    <property type="entry name" value="Pept_M16_Zn_BS"/>
</dbReference>
<evidence type="ECO:0000256" key="6">
    <source>
        <dbReference type="ARBA" id="ARBA00022833"/>
    </source>
</evidence>
<organism evidence="12 13">
    <name type="scientific">Stephanodiscus triporus</name>
    <dbReference type="NCBI Taxonomy" id="2934178"/>
    <lineage>
        <taxon>Eukaryota</taxon>
        <taxon>Sar</taxon>
        <taxon>Stramenopiles</taxon>
        <taxon>Ochrophyta</taxon>
        <taxon>Bacillariophyta</taxon>
        <taxon>Coscinodiscophyceae</taxon>
        <taxon>Thalassiosirophycidae</taxon>
        <taxon>Stephanodiscales</taxon>
        <taxon>Stephanodiscaceae</taxon>
        <taxon>Stephanodiscus</taxon>
    </lineage>
</organism>
<evidence type="ECO:0000259" key="10">
    <source>
        <dbReference type="Pfam" id="PF00675"/>
    </source>
</evidence>
<keyword evidence="3" id="KW-0645">Protease</keyword>
<evidence type="ECO:0000259" key="11">
    <source>
        <dbReference type="Pfam" id="PF05193"/>
    </source>
</evidence>
<evidence type="ECO:0000256" key="9">
    <source>
        <dbReference type="RuleBase" id="RU004447"/>
    </source>
</evidence>
<dbReference type="InterPro" id="IPR007863">
    <property type="entry name" value="Peptidase_M16_C"/>
</dbReference>
<evidence type="ECO:0000256" key="3">
    <source>
        <dbReference type="ARBA" id="ARBA00022670"/>
    </source>
</evidence>
<comment type="subcellular location">
    <subcellularLocation>
        <location evidence="2">Mitochondrion</location>
    </subcellularLocation>
</comment>
<keyword evidence="13" id="KW-1185">Reference proteome</keyword>
<feature type="domain" description="Peptidase M16 C-terminal" evidence="11">
    <location>
        <begin position="148"/>
        <end position="333"/>
    </location>
</feature>
<dbReference type="FunFam" id="3.30.830.10:FF:000008">
    <property type="entry name" value="Mitochondrial-processing peptidase subunit beta"/>
    <property type="match status" value="1"/>
</dbReference>
<evidence type="ECO:0000313" key="12">
    <source>
        <dbReference type="EMBL" id="KAL3799664.1"/>
    </source>
</evidence>
<gene>
    <name evidence="12" type="ORF">ACHAW5_004313</name>
</gene>
<dbReference type="PROSITE" id="PS00143">
    <property type="entry name" value="INSULINASE"/>
    <property type="match status" value="1"/>
</dbReference>
<evidence type="ECO:0000256" key="8">
    <source>
        <dbReference type="ARBA" id="ARBA00023128"/>
    </source>
</evidence>
<dbReference type="InterPro" id="IPR050361">
    <property type="entry name" value="MPP/UQCRC_Complex"/>
</dbReference>
<comment type="caution">
    <text evidence="12">The sequence shown here is derived from an EMBL/GenBank/DDBJ whole genome shotgun (WGS) entry which is preliminary data.</text>
</comment>
<dbReference type="SUPFAM" id="SSF63411">
    <property type="entry name" value="LuxS/MPP-like metallohydrolase"/>
    <property type="match status" value="2"/>
</dbReference>
<dbReference type="Proteomes" id="UP001530315">
    <property type="component" value="Unassembled WGS sequence"/>
</dbReference>